<protein>
    <submittedName>
        <fullName evidence="1">Uncharacterized protein</fullName>
    </submittedName>
</protein>
<proteinExistence type="predicted"/>
<keyword evidence="2" id="KW-1185">Reference proteome</keyword>
<name>A0A565BCB6_9BRAS</name>
<dbReference type="Proteomes" id="UP000489600">
    <property type="component" value="Unassembled WGS sequence"/>
</dbReference>
<evidence type="ECO:0000313" key="1">
    <source>
        <dbReference type="EMBL" id="VVA98520.1"/>
    </source>
</evidence>
<sequence>MFSKPPDFGTRPFKFFNMLIKHPTFLDTVKDAWSAAGPVSTNLANFCFKLNSLKKPMKSLCKDNYSDIEKRVFEACVELKSYQLLTLQDPTISNVHNESAARAYWLALRHAEENFFRQRSRIKWMAEGDLNTSFFHFITKGRNAYNAVK</sequence>
<dbReference type="AlphaFoldDB" id="A0A565BCB6"/>
<reference evidence="1" key="1">
    <citation type="submission" date="2019-07" db="EMBL/GenBank/DDBJ databases">
        <authorList>
            <person name="Dittberner H."/>
        </authorList>
    </citation>
    <scope>NUCLEOTIDE SEQUENCE [LARGE SCALE GENOMIC DNA]</scope>
</reference>
<organism evidence="1 2">
    <name type="scientific">Arabis nemorensis</name>
    <dbReference type="NCBI Taxonomy" id="586526"/>
    <lineage>
        <taxon>Eukaryota</taxon>
        <taxon>Viridiplantae</taxon>
        <taxon>Streptophyta</taxon>
        <taxon>Embryophyta</taxon>
        <taxon>Tracheophyta</taxon>
        <taxon>Spermatophyta</taxon>
        <taxon>Magnoliopsida</taxon>
        <taxon>eudicotyledons</taxon>
        <taxon>Gunneridae</taxon>
        <taxon>Pentapetalae</taxon>
        <taxon>rosids</taxon>
        <taxon>malvids</taxon>
        <taxon>Brassicales</taxon>
        <taxon>Brassicaceae</taxon>
        <taxon>Arabideae</taxon>
        <taxon>Arabis</taxon>
    </lineage>
</organism>
<gene>
    <name evidence="1" type="ORF">ANE_LOCUS8965</name>
</gene>
<comment type="caution">
    <text evidence="1">The sequence shown here is derived from an EMBL/GenBank/DDBJ whole genome shotgun (WGS) entry which is preliminary data.</text>
</comment>
<evidence type="ECO:0000313" key="2">
    <source>
        <dbReference type="Proteomes" id="UP000489600"/>
    </source>
</evidence>
<dbReference type="EMBL" id="CABITT030000003">
    <property type="protein sequence ID" value="VVA98520.1"/>
    <property type="molecule type" value="Genomic_DNA"/>
</dbReference>
<dbReference type="OrthoDB" id="1749972at2759"/>
<accession>A0A565BCB6</accession>